<dbReference type="Gene3D" id="1.20.120.710">
    <property type="entry name" value="Haloacid dehalogenase hydrolase-like domain"/>
    <property type="match status" value="1"/>
</dbReference>
<dbReference type="RefSeq" id="WP_145908725.1">
    <property type="nucleotide sequence ID" value="NZ_BAAAMZ010000002.1"/>
</dbReference>
<name>A0A561TVE0_9ACTN</name>
<gene>
    <name evidence="4" type="ORF">FHX73_12198</name>
</gene>
<dbReference type="OrthoDB" id="3680851at2"/>
<proteinExistence type="predicted"/>
<evidence type="ECO:0000256" key="2">
    <source>
        <dbReference type="ARBA" id="ARBA00022801"/>
    </source>
</evidence>
<comment type="cofactor">
    <cofactor evidence="1">
        <name>Mg(2+)</name>
        <dbReference type="ChEBI" id="CHEBI:18420"/>
    </cofactor>
</comment>
<keyword evidence="3" id="KW-0460">Magnesium</keyword>
<dbReference type="InterPro" id="IPR051400">
    <property type="entry name" value="HAD-like_hydrolase"/>
</dbReference>
<evidence type="ECO:0000256" key="1">
    <source>
        <dbReference type="ARBA" id="ARBA00001946"/>
    </source>
</evidence>
<reference evidence="4 5" key="1">
    <citation type="submission" date="2019-06" db="EMBL/GenBank/DDBJ databases">
        <title>Sequencing the genomes of 1000 actinobacteria strains.</title>
        <authorList>
            <person name="Klenk H.-P."/>
        </authorList>
    </citation>
    <scope>NUCLEOTIDE SEQUENCE [LARGE SCALE GENOMIC DNA]</scope>
    <source>
        <strain evidence="4 5">DSM 44826</strain>
    </source>
</reference>
<sequence length="219" mass="23986">MQRLALFDLDNTLIDRDAAFLAWLDEFVADHGLDGAARAWLVRADGRTAGPMDGFFRLARREFGLAPSAEELWGRFRRRMPELAHCRPEDLAALGDLRAAGWRTAIVTNGMTDNQRGKIHRTGLAPLVDAWCISDEVGIRKPDPAIFRLAAQRCATTLDRGGWTIGDSGAHDIAGGRGAGLGTVWIRRGRTWPDDQPAPDHEADTVAEAVAILLGRSPR</sequence>
<dbReference type="PANTHER" id="PTHR46470">
    <property type="entry name" value="N-ACYLNEURAMINATE-9-PHOSPHATASE"/>
    <property type="match status" value="1"/>
</dbReference>
<dbReference type="Proteomes" id="UP000317940">
    <property type="component" value="Unassembled WGS sequence"/>
</dbReference>
<organism evidence="4 5">
    <name type="scientific">Kitasatospora viridis</name>
    <dbReference type="NCBI Taxonomy" id="281105"/>
    <lineage>
        <taxon>Bacteria</taxon>
        <taxon>Bacillati</taxon>
        <taxon>Actinomycetota</taxon>
        <taxon>Actinomycetes</taxon>
        <taxon>Kitasatosporales</taxon>
        <taxon>Streptomycetaceae</taxon>
        <taxon>Kitasatospora</taxon>
    </lineage>
</organism>
<dbReference type="AlphaFoldDB" id="A0A561TVE0"/>
<protein>
    <submittedName>
        <fullName evidence="4">Putative hydrolase of the HAD superfamily</fullName>
    </submittedName>
</protein>
<dbReference type="SUPFAM" id="SSF56784">
    <property type="entry name" value="HAD-like"/>
    <property type="match status" value="1"/>
</dbReference>
<dbReference type="GO" id="GO:0044281">
    <property type="term" value="P:small molecule metabolic process"/>
    <property type="evidence" value="ECO:0007669"/>
    <property type="project" value="UniProtKB-ARBA"/>
</dbReference>
<dbReference type="PRINTS" id="PR00413">
    <property type="entry name" value="HADHALOGNASE"/>
</dbReference>
<keyword evidence="2 4" id="KW-0378">Hydrolase</keyword>
<dbReference type="InterPro" id="IPR036412">
    <property type="entry name" value="HAD-like_sf"/>
</dbReference>
<evidence type="ECO:0000313" key="5">
    <source>
        <dbReference type="Proteomes" id="UP000317940"/>
    </source>
</evidence>
<dbReference type="InterPro" id="IPR006439">
    <property type="entry name" value="HAD-SF_hydro_IA"/>
</dbReference>
<dbReference type="Gene3D" id="3.40.50.1000">
    <property type="entry name" value="HAD superfamily/HAD-like"/>
    <property type="match status" value="1"/>
</dbReference>
<dbReference type="InterPro" id="IPR023214">
    <property type="entry name" value="HAD_sf"/>
</dbReference>
<dbReference type="Pfam" id="PF00702">
    <property type="entry name" value="Hydrolase"/>
    <property type="match status" value="1"/>
</dbReference>
<comment type="caution">
    <text evidence="4">The sequence shown here is derived from an EMBL/GenBank/DDBJ whole genome shotgun (WGS) entry which is preliminary data.</text>
</comment>
<accession>A0A561TVE0</accession>
<evidence type="ECO:0000313" key="4">
    <source>
        <dbReference type="EMBL" id="TWF91086.1"/>
    </source>
</evidence>
<dbReference type="NCBIfam" id="TIGR01549">
    <property type="entry name" value="HAD-SF-IA-v1"/>
    <property type="match status" value="1"/>
</dbReference>
<dbReference type="GO" id="GO:0016787">
    <property type="term" value="F:hydrolase activity"/>
    <property type="evidence" value="ECO:0007669"/>
    <property type="project" value="UniProtKB-KW"/>
</dbReference>
<dbReference type="EMBL" id="VIWT01000002">
    <property type="protein sequence ID" value="TWF91086.1"/>
    <property type="molecule type" value="Genomic_DNA"/>
</dbReference>
<dbReference type="SFLD" id="SFLDG01129">
    <property type="entry name" value="C1.5:_HAD__Beta-PGM__Phosphata"/>
    <property type="match status" value="1"/>
</dbReference>
<evidence type="ECO:0000256" key="3">
    <source>
        <dbReference type="ARBA" id="ARBA00022842"/>
    </source>
</evidence>
<dbReference type="SFLD" id="SFLDS00003">
    <property type="entry name" value="Haloacid_Dehalogenase"/>
    <property type="match status" value="1"/>
</dbReference>
<keyword evidence="5" id="KW-1185">Reference proteome</keyword>